<keyword evidence="3" id="KW-1185">Reference proteome</keyword>
<feature type="domain" description="Spore protein YkvP/CgeB glycosyl transferase-like" evidence="1">
    <location>
        <begin position="225"/>
        <end position="365"/>
    </location>
</feature>
<protein>
    <submittedName>
        <fullName evidence="2">Glycosyltransferase family 4 protein</fullName>
    </submittedName>
</protein>
<proteinExistence type="predicted"/>
<reference evidence="2 3" key="1">
    <citation type="submission" date="2019-08" db="EMBL/GenBank/DDBJ databases">
        <title>Genomes of Subsaximicrobium wynnwilliamsii strains.</title>
        <authorList>
            <person name="Bowman J.P."/>
        </authorList>
    </citation>
    <scope>NUCLEOTIDE SEQUENCE [LARGE SCALE GENOMIC DNA]</scope>
    <source>
        <strain evidence="2 3">2-80-2</strain>
    </source>
</reference>
<dbReference type="RefSeq" id="WP_147086409.1">
    <property type="nucleotide sequence ID" value="NZ_VORM01000032.1"/>
</dbReference>
<organism evidence="2 3">
    <name type="scientific">Subsaximicrobium wynnwilliamsii</name>
    <dbReference type="NCBI Taxonomy" id="291179"/>
    <lineage>
        <taxon>Bacteria</taxon>
        <taxon>Pseudomonadati</taxon>
        <taxon>Bacteroidota</taxon>
        <taxon>Flavobacteriia</taxon>
        <taxon>Flavobacteriales</taxon>
        <taxon>Flavobacteriaceae</taxon>
        <taxon>Subsaximicrobium</taxon>
    </lineage>
</organism>
<name>A0A5C6ZIM9_9FLAO</name>
<keyword evidence="2" id="KW-0808">Transferase</keyword>
<dbReference type="Pfam" id="PF13524">
    <property type="entry name" value="Glyco_trans_1_2"/>
    <property type="match status" value="1"/>
</dbReference>
<dbReference type="EMBL" id="VORO01000009">
    <property type="protein sequence ID" value="TXD89055.1"/>
    <property type="molecule type" value="Genomic_DNA"/>
</dbReference>
<sequence>MILYYFGADTAWHEQSAAALNRRNMALLFALSNQESISTVYNVIRSTRSTVFKNRKKQKLATTKIINVYVAPIFPERGFLNHITRPINRMLLKMMHPKVFEASTVGKKLAWCYWPKGFEDFEFMGIDMELIFDTDHNIIDEPNIGNEKKEERRLLLLRAGKKAKYILSSSRSMINWYQQYGLSNTKILMNGLFEERVNLTPNLKENKNYVVTYCGTLSKWLKLDWLFKILHERPEWSFNFIGANYQTDITTQLEEFSNVNLCGFLNPKQVDEILKQSDVCFGLYQKDPSVDVNSMKLYDYLAQGIPVVVNNYHSNLKEDFNDLLNIANTYEEFESLLANPKQMNLNKVEQFLEASTWNYRVKNIINGILA</sequence>
<gene>
    <name evidence="2" type="ORF">ESY86_09780</name>
</gene>
<evidence type="ECO:0000313" key="3">
    <source>
        <dbReference type="Proteomes" id="UP000321578"/>
    </source>
</evidence>
<evidence type="ECO:0000313" key="2">
    <source>
        <dbReference type="EMBL" id="TXD89055.1"/>
    </source>
</evidence>
<dbReference type="Proteomes" id="UP000321578">
    <property type="component" value="Unassembled WGS sequence"/>
</dbReference>
<dbReference type="InterPro" id="IPR055259">
    <property type="entry name" value="YkvP/CgeB_Glyco_trans-like"/>
</dbReference>
<accession>A0A5C6ZIM9</accession>
<dbReference type="AlphaFoldDB" id="A0A5C6ZIM9"/>
<dbReference type="OrthoDB" id="9811902at2"/>
<dbReference type="SUPFAM" id="SSF53756">
    <property type="entry name" value="UDP-Glycosyltransferase/glycogen phosphorylase"/>
    <property type="match status" value="1"/>
</dbReference>
<dbReference type="GO" id="GO:0016740">
    <property type="term" value="F:transferase activity"/>
    <property type="evidence" value="ECO:0007669"/>
    <property type="project" value="UniProtKB-KW"/>
</dbReference>
<comment type="caution">
    <text evidence="2">The sequence shown here is derived from an EMBL/GenBank/DDBJ whole genome shotgun (WGS) entry which is preliminary data.</text>
</comment>
<dbReference type="Gene3D" id="3.40.50.2000">
    <property type="entry name" value="Glycogen Phosphorylase B"/>
    <property type="match status" value="1"/>
</dbReference>
<evidence type="ECO:0000259" key="1">
    <source>
        <dbReference type="Pfam" id="PF13524"/>
    </source>
</evidence>